<feature type="domain" description="Ribosomal RNA methyltransferase FtsJ" evidence="1">
    <location>
        <begin position="193"/>
        <end position="331"/>
    </location>
</feature>
<dbReference type="PANTHER" id="PTHR37524:SF2">
    <property type="entry name" value="RIBOSOMAL RNA METHYLTRANSFERASE FTSJ DOMAIN-CONTAINING PROTEIN"/>
    <property type="match status" value="1"/>
</dbReference>
<dbReference type="CDD" id="cd02440">
    <property type="entry name" value="AdoMet_MTases"/>
    <property type="match status" value="1"/>
</dbReference>
<dbReference type="PANTHER" id="PTHR37524">
    <property type="entry name" value="RIBOSOMAL RNA LARGE SUBUNIT METHYLTRANSFERASE M"/>
    <property type="match status" value="1"/>
</dbReference>
<evidence type="ECO:0000259" key="1">
    <source>
        <dbReference type="Pfam" id="PF01728"/>
    </source>
</evidence>
<keyword evidence="3" id="KW-1185">Reference proteome</keyword>
<sequence>MTPVADFSITSQTRSWLVRIPEIFEGLSKEILGPFGAESCTRLGHEYYLIKAAKPQAIHQSEVAKFVRWNLPMHHTWPCNPQKMEGFIEKAAQTLLKKFGDSQPQGLFIGQLNPTSPDKYYKSLASNLRGRALQVFPKMVAGNVEEQDPTASTLYCLVGKEGLFTGLQSPRLCNGLFPGGSKYIDQDSPDTISRAGAKIAEALHYLLLHRPPMPAGSHWMELGACPGGMTSELLAREQRVTAIDRAPLDKRLNGRAGLKFIHADVATFTPQDGTVYDALLSDLNGPPFESLDHVIRLSRSLRPRGLIVFTLKVPRIETVEEPCDLFCKIVKTATAAGLRLFAQTHLTYNRHEFTLFFEKGGR</sequence>
<dbReference type="SUPFAM" id="SSF53335">
    <property type="entry name" value="S-adenosyl-L-methionine-dependent methyltransferases"/>
    <property type="match status" value="1"/>
</dbReference>
<comment type="caution">
    <text evidence="2">The sequence shown here is derived from an EMBL/GenBank/DDBJ whole genome shotgun (WGS) entry which is preliminary data.</text>
</comment>
<accession>A0A7W7YMW1</accession>
<organism evidence="2 3">
    <name type="scientific">Prosthecobacter dejongeii</name>
    <dbReference type="NCBI Taxonomy" id="48465"/>
    <lineage>
        <taxon>Bacteria</taxon>
        <taxon>Pseudomonadati</taxon>
        <taxon>Verrucomicrobiota</taxon>
        <taxon>Verrucomicrobiia</taxon>
        <taxon>Verrucomicrobiales</taxon>
        <taxon>Verrucomicrobiaceae</taxon>
        <taxon>Prosthecobacter</taxon>
    </lineage>
</organism>
<gene>
    <name evidence="2" type="ORF">HNQ64_003323</name>
</gene>
<evidence type="ECO:0000313" key="3">
    <source>
        <dbReference type="Proteomes" id="UP000534294"/>
    </source>
</evidence>
<dbReference type="GO" id="GO:0008168">
    <property type="term" value="F:methyltransferase activity"/>
    <property type="evidence" value="ECO:0007669"/>
    <property type="project" value="InterPro"/>
</dbReference>
<dbReference type="RefSeq" id="WP_184210429.1">
    <property type="nucleotide sequence ID" value="NZ_JACHIF010000007.1"/>
</dbReference>
<name>A0A7W7YMW1_9BACT</name>
<proteinExistence type="predicted"/>
<dbReference type="Gene3D" id="3.40.50.150">
    <property type="entry name" value="Vaccinia Virus protein VP39"/>
    <property type="match status" value="1"/>
</dbReference>
<reference evidence="2 3" key="1">
    <citation type="submission" date="2020-08" db="EMBL/GenBank/DDBJ databases">
        <title>Genomic Encyclopedia of Type Strains, Phase IV (KMG-IV): sequencing the most valuable type-strain genomes for metagenomic binning, comparative biology and taxonomic classification.</title>
        <authorList>
            <person name="Goeker M."/>
        </authorList>
    </citation>
    <scope>NUCLEOTIDE SEQUENCE [LARGE SCALE GENOMIC DNA]</scope>
    <source>
        <strain evidence="2 3">DSM 12251</strain>
    </source>
</reference>
<dbReference type="InterPro" id="IPR029063">
    <property type="entry name" value="SAM-dependent_MTases_sf"/>
</dbReference>
<evidence type="ECO:0000313" key="2">
    <source>
        <dbReference type="EMBL" id="MBB5039054.1"/>
    </source>
</evidence>
<dbReference type="Pfam" id="PF01728">
    <property type="entry name" value="FtsJ"/>
    <property type="match status" value="1"/>
</dbReference>
<dbReference type="EMBL" id="JACHIF010000007">
    <property type="protein sequence ID" value="MBB5039054.1"/>
    <property type="molecule type" value="Genomic_DNA"/>
</dbReference>
<dbReference type="GO" id="GO:0032259">
    <property type="term" value="P:methylation"/>
    <property type="evidence" value="ECO:0007669"/>
    <property type="project" value="InterPro"/>
</dbReference>
<dbReference type="InterPro" id="IPR002877">
    <property type="entry name" value="RNA_MeTrfase_FtsJ_dom"/>
</dbReference>
<dbReference type="Proteomes" id="UP000534294">
    <property type="component" value="Unassembled WGS sequence"/>
</dbReference>
<dbReference type="AlphaFoldDB" id="A0A7W7YMW1"/>
<protein>
    <recommendedName>
        <fullName evidence="1">Ribosomal RNA methyltransferase FtsJ domain-containing protein</fullName>
    </recommendedName>
</protein>